<dbReference type="SUPFAM" id="SSF53790">
    <property type="entry name" value="Tetrapyrrole methylase"/>
    <property type="match status" value="1"/>
</dbReference>
<dbReference type="InterPro" id="IPR014776">
    <property type="entry name" value="4pyrrole_Mease_sub2"/>
</dbReference>
<evidence type="ECO:0008006" key="3">
    <source>
        <dbReference type="Google" id="ProtNLM"/>
    </source>
</evidence>
<dbReference type="Proteomes" id="UP000038055">
    <property type="component" value="Unassembled WGS sequence"/>
</dbReference>
<dbReference type="RefSeq" id="WP_041991567.1">
    <property type="nucleotide sequence ID" value="NZ_CDOD01000015.1"/>
</dbReference>
<sequence length="233" mass="25925">MSSIYLIPNFLGESSADMVLPNQIGSVVRSLKHFIVENEKSARKFIKQIAPDKSQQELVFFTINKHTSPDELPSFLEPCTNGFSMGIISEAGCPGIADPGAEIVKIAHKKQIKVIPLVGPSSILLAMMASGLNGQSFAFNGYLPIDKSDRRKTLKSLEKKAVESNQTQIFIETPYRNDKMFADLKEILQPTTMLCVACDISLETEEIKTQTIARWRKTNISFQKRPTIFIIGS</sequence>
<evidence type="ECO:0000313" key="1">
    <source>
        <dbReference type="EMBL" id="CEN34623.1"/>
    </source>
</evidence>
<dbReference type="AlphaFoldDB" id="A0A0B7HAK0"/>
<dbReference type="Gene3D" id="3.40.1010.10">
    <property type="entry name" value="Cobalt-precorrin-4 Transmethylase, Domain 1"/>
    <property type="match status" value="1"/>
</dbReference>
<organism evidence="1 2">
    <name type="scientific">Capnocytophaga cynodegmi</name>
    <dbReference type="NCBI Taxonomy" id="28189"/>
    <lineage>
        <taxon>Bacteria</taxon>
        <taxon>Pseudomonadati</taxon>
        <taxon>Bacteroidota</taxon>
        <taxon>Flavobacteriia</taxon>
        <taxon>Flavobacteriales</taxon>
        <taxon>Flavobacteriaceae</taxon>
        <taxon>Capnocytophaga</taxon>
    </lineage>
</organism>
<keyword evidence="2" id="KW-1185">Reference proteome</keyword>
<name>A0A0B7HAK0_9FLAO</name>
<dbReference type="InterPro" id="IPR014777">
    <property type="entry name" value="4pyrrole_Mease_sub1"/>
</dbReference>
<evidence type="ECO:0000313" key="2">
    <source>
        <dbReference type="Proteomes" id="UP000038055"/>
    </source>
</evidence>
<dbReference type="eggNOG" id="COG0313">
    <property type="taxonomic scope" value="Bacteria"/>
</dbReference>
<dbReference type="PANTHER" id="PTHR46111">
    <property type="entry name" value="RIBOSOMAL RNA SMALL SUBUNIT METHYLTRANSFERASE I"/>
    <property type="match status" value="1"/>
</dbReference>
<reference evidence="2" key="1">
    <citation type="submission" date="2015-01" db="EMBL/GenBank/DDBJ databases">
        <authorList>
            <person name="MANFREDI Pablo"/>
        </authorList>
    </citation>
    <scope>NUCLEOTIDE SEQUENCE [LARGE SCALE GENOMIC DNA]</scope>
    <source>
        <strain evidence="2">Ccyn2B</strain>
    </source>
</reference>
<protein>
    <recommendedName>
        <fullName evidence="3">SAM-dependent methyltransferase</fullName>
    </recommendedName>
</protein>
<proteinExistence type="predicted"/>
<dbReference type="GO" id="GO:0008168">
    <property type="term" value="F:methyltransferase activity"/>
    <property type="evidence" value="ECO:0007669"/>
    <property type="project" value="InterPro"/>
</dbReference>
<dbReference type="STRING" id="28189.CCYN74_40074"/>
<dbReference type="PIRSF" id="PIRSF005917">
    <property type="entry name" value="MTase_YraL"/>
    <property type="match status" value="1"/>
</dbReference>
<dbReference type="PANTHER" id="PTHR46111:SF2">
    <property type="entry name" value="SAM-DEPENDENT METHYLTRANSFERASE"/>
    <property type="match status" value="1"/>
</dbReference>
<dbReference type="InterPro" id="IPR035996">
    <property type="entry name" value="4pyrrol_Methylase_sf"/>
</dbReference>
<gene>
    <name evidence="1" type="ORF">CCYN2B_220012</name>
</gene>
<dbReference type="Gene3D" id="3.30.950.10">
    <property type="entry name" value="Methyltransferase, Cobalt-precorrin-4 Transmethylase, Domain 2"/>
    <property type="match status" value="1"/>
</dbReference>
<dbReference type="CDD" id="cd11649">
    <property type="entry name" value="RsmI_like"/>
    <property type="match status" value="1"/>
</dbReference>
<dbReference type="EMBL" id="CDOD01000015">
    <property type="protein sequence ID" value="CEN34623.1"/>
    <property type="molecule type" value="Genomic_DNA"/>
</dbReference>
<accession>A0A0B7HAK0</accession>
<dbReference type="InterPro" id="IPR008189">
    <property type="entry name" value="rRNA_ssu_MeTfrase_I"/>
</dbReference>